<feature type="domain" description="Peptidase C-terminal archaeal/bacterial" evidence="3">
    <location>
        <begin position="306"/>
        <end position="372"/>
    </location>
</feature>
<feature type="compositionally biased region" description="Acidic residues" evidence="1">
    <location>
        <begin position="853"/>
        <end position="872"/>
    </location>
</feature>
<name>M8DZA7_9BACL</name>
<dbReference type="InterPro" id="IPR029058">
    <property type="entry name" value="AB_hydrolase_fold"/>
</dbReference>
<protein>
    <submittedName>
        <fullName evidence="4">Esterase</fullName>
    </submittedName>
</protein>
<dbReference type="Proteomes" id="UP000012081">
    <property type="component" value="Unassembled WGS sequence"/>
</dbReference>
<dbReference type="PATRIC" id="fig|1300222.3.peg.2517"/>
<evidence type="ECO:0000259" key="3">
    <source>
        <dbReference type="Pfam" id="PF04151"/>
    </source>
</evidence>
<evidence type="ECO:0000256" key="1">
    <source>
        <dbReference type="SAM" id="MobiDB-lite"/>
    </source>
</evidence>
<dbReference type="InterPro" id="IPR003386">
    <property type="entry name" value="LACT/PDAT_acylTrfase"/>
</dbReference>
<dbReference type="SUPFAM" id="SSF89260">
    <property type="entry name" value="Collagen-binding domain"/>
    <property type="match status" value="2"/>
</dbReference>
<comment type="caution">
    <text evidence="4">The sequence shown here is derived from an EMBL/GenBank/DDBJ whole genome shotgun (WGS) entry which is preliminary data.</text>
</comment>
<evidence type="ECO:0000313" key="5">
    <source>
        <dbReference type="Proteomes" id="UP000012081"/>
    </source>
</evidence>
<dbReference type="GO" id="GO:0006629">
    <property type="term" value="P:lipid metabolic process"/>
    <property type="evidence" value="ECO:0007669"/>
    <property type="project" value="InterPro"/>
</dbReference>
<dbReference type="Pfam" id="PF02450">
    <property type="entry name" value="LCAT"/>
    <property type="match status" value="1"/>
</dbReference>
<reference evidence="4 5" key="1">
    <citation type="submission" date="2013-03" db="EMBL/GenBank/DDBJ databases">
        <title>Assembly of a new bacterial strain Brevibacillus borstelensis AK1.</title>
        <authorList>
            <person name="Rajan I."/>
            <person name="PoliReddy D."/>
            <person name="Sugumar T."/>
            <person name="Rathinam K."/>
            <person name="Alqarawi S."/>
            <person name="Khalil A.B."/>
            <person name="Sivakumar N."/>
        </authorList>
    </citation>
    <scope>NUCLEOTIDE SEQUENCE [LARGE SCALE GENOMIC DNA]</scope>
    <source>
        <strain evidence="4 5">AK1</strain>
    </source>
</reference>
<keyword evidence="5" id="KW-1185">Reference proteome</keyword>
<feature type="region of interest" description="Disordered" evidence="1">
    <location>
        <begin position="33"/>
        <end position="114"/>
    </location>
</feature>
<accession>M8DZA7</accession>
<dbReference type="SUPFAM" id="SSF53474">
    <property type="entry name" value="alpha/beta-Hydrolases"/>
    <property type="match status" value="1"/>
</dbReference>
<dbReference type="Pfam" id="PF04151">
    <property type="entry name" value="PPC"/>
    <property type="match status" value="1"/>
</dbReference>
<feature type="signal peptide" evidence="2">
    <location>
        <begin position="1"/>
        <end position="24"/>
    </location>
</feature>
<proteinExistence type="predicted"/>
<sequence length="880" mass="99547">MNKRIRIASMLVMVAVLLSSIVPAGIAKERMGQPVGWNEDTGTVAEAEADHPPQETAGDGVESEPDQDGSEVPQIPDVPGDTDVSNETDVRDETDVDETADMPEAPPNLDGENADGEELLEQAELEEADEDFQRRFAGKKKPSESALRRVPATFEVERNDTFAKADWMFAGKNAHGRISTGDDIDTWKIKPAKDGTLTFSLTQVPSNANYHLFVFDDEKREIGRSTKPGQADQKVEEIAVEKNRLYYVQIMGNNGTFDRSSYYLLRGDFYTGEEGKPDEYEPNNTIKDAHPLDNGEIIANLHDRSDVDYYKLTLDLASTIEAKLWDIPEGMDLDLYLFDSDNKQIAFSDRPKNKDEEILFNADPGTYYLKVAASRTSGFKNHSYHLKVTSNTIPVILIPGIGGSRLEAKEKRLTLEAWLSLDNIVFGIRDPRHRMYLPLKPVAKNSVEVESLNKGFTVYPEKEDGGFRAIEYLSYFPVDKVKEETEQYASMVKRLESEGYRKNITMFAMPYDWRYSNKDNAKYLKEKIDEALKASGASQVQLVAHSMGGLLARETLLSNASYQPKVKRIIYMGTPFLGSPRAYQAIQFGYNFGVPFLHEETGKVIAEYAPAVYELLPSPTYFDKAIVLKRDPIYSFTYEDMVTDSRVKIAYTPLVRQAEALHNKWDKRTLRVQQYSIIGTGQKTLLGYEYNTSRNILKPFYDSGEGDGTVPYISAEYGQSDIAKKFYAVAAHAALPKDPLVIEQVVQLLKGIEKIQAGLRKKPQKPDYLYYIISREDGEFPEITFTKSGQTMTILADKKEHWENLQVEYHGNIVVIHVLDLEPLVFEDRLQLRNGMEVSPFLIDTYSSKGNENSDDEEVNEEAEYEEDDKNEEDALKRET</sequence>
<dbReference type="SMR" id="M8DZA7"/>
<organism evidence="4 5">
    <name type="scientific">Brevibacillus borstelensis AK1</name>
    <dbReference type="NCBI Taxonomy" id="1300222"/>
    <lineage>
        <taxon>Bacteria</taxon>
        <taxon>Bacillati</taxon>
        <taxon>Bacillota</taxon>
        <taxon>Bacilli</taxon>
        <taxon>Bacillales</taxon>
        <taxon>Paenibacillaceae</taxon>
        <taxon>Brevibacillus</taxon>
    </lineage>
</organism>
<feature type="region of interest" description="Disordered" evidence="1">
    <location>
        <begin position="845"/>
        <end position="880"/>
    </location>
</feature>
<evidence type="ECO:0000256" key="2">
    <source>
        <dbReference type="SAM" id="SignalP"/>
    </source>
</evidence>
<evidence type="ECO:0000313" key="4">
    <source>
        <dbReference type="EMBL" id="EMT52386.1"/>
    </source>
</evidence>
<dbReference type="AlphaFoldDB" id="M8DZA7"/>
<keyword evidence="2" id="KW-0732">Signal</keyword>
<dbReference type="STRING" id="1300222.I532_12054"/>
<dbReference type="GO" id="GO:0008374">
    <property type="term" value="F:O-acyltransferase activity"/>
    <property type="evidence" value="ECO:0007669"/>
    <property type="project" value="InterPro"/>
</dbReference>
<gene>
    <name evidence="4" type="ORF">I532_12054</name>
</gene>
<dbReference type="Gene3D" id="3.40.50.1820">
    <property type="entry name" value="alpha/beta hydrolase"/>
    <property type="match status" value="1"/>
</dbReference>
<dbReference type="EMBL" id="APBN01000004">
    <property type="protein sequence ID" value="EMT52386.1"/>
    <property type="molecule type" value="Genomic_DNA"/>
</dbReference>
<dbReference type="InterPro" id="IPR007280">
    <property type="entry name" value="Peptidase_C_arc/bac"/>
</dbReference>
<dbReference type="PANTHER" id="PTHR11440">
    <property type="entry name" value="LECITHIN-CHOLESTEROL ACYLTRANSFERASE-RELATED"/>
    <property type="match status" value="1"/>
</dbReference>
<dbReference type="OrthoDB" id="503948at2"/>
<dbReference type="RefSeq" id="WP_003388489.1">
    <property type="nucleotide sequence ID" value="NZ_APBN01000004.1"/>
</dbReference>
<dbReference type="Gene3D" id="2.60.120.380">
    <property type="match status" value="2"/>
</dbReference>
<feature type="chain" id="PRO_5038674528" evidence="2">
    <location>
        <begin position="25"/>
        <end position="880"/>
    </location>
</feature>